<dbReference type="InterPro" id="IPR001509">
    <property type="entry name" value="Epimerase_deHydtase"/>
</dbReference>
<proteinExistence type="inferred from homology"/>
<dbReference type="SUPFAM" id="SSF51735">
    <property type="entry name" value="NAD(P)-binding Rossmann-fold domains"/>
    <property type="match status" value="1"/>
</dbReference>
<evidence type="ECO:0000313" key="4">
    <source>
        <dbReference type="EMBL" id="KAG0691233.1"/>
    </source>
</evidence>
<dbReference type="InterPro" id="IPR036291">
    <property type="entry name" value="NAD(P)-bd_dom_sf"/>
</dbReference>
<dbReference type="InterPro" id="IPR050425">
    <property type="entry name" value="NAD(P)_dehydrat-like"/>
</dbReference>
<organism evidence="4 5">
    <name type="scientific">Pichia californica</name>
    <dbReference type="NCBI Taxonomy" id="460514"/>
    <lineage>
        <taxon>Eukaryota</taxon>
        <taxon>Fungi</taxon>
        <taxon>Dikarya</taxon>
        <taxon>Ascomycota</taxon>
        <taxon>Saccharomycotina</taxon>
        <taxon>Pichiomycetes</taxon>
        <taxon>Pichiales</taxon>
        <taxon>Pichiaceae</taxon>
        <taxon>Pichia</taxon>
    </lineage>
</organism>
<dbReference type="Gene3D" id="3.40.50.720">
    <property type="entry name" value="NAD(P)-binding Rossmann-like Domain"/>
    <property type="match status" value="1"/>
</dbReference>
<reference evidence="4" key="1">
    <citation type="submission" date="2020-11" db="EMBL/GenBank/DDBJ databases">
        <title>Kefir isolates.</title>
        <authorList>
            <person name="Marcisauskas S."/>
            <person name="Kim Y."/>
            <person name="Blasche S."/>
        </authorList>
    </citation>
    <scope>NUCLEOTIDE SEQUENCE</scope>
    <source>
        <strain evidence="4">Olga-1</strain>
    </source>
</reference>
<dbReference type="PANTHER" id="PTHR10366:SF564">
    <property type="entry name" value="STEROL-4-ALPHA-CARBOXYLATE 3-DEHYDROGENASE, DECARBOXYLATING"/>
    <property type="match status" value="1"/>
</dbReference>
<keyword evidence="1" id="KW-0560">Oxidoreductase</keyword>
<dbReference type="EMBL" id="PUHW01000005">
    <property type="protein sequence ID" value="KAG0691233.1"/>
    <property type="molecule type" value="Genomic_DNA"/>
</dbReference>
<evidence type="ECO:0000256" key="2">
    <source>
        <dbReference type="ARBA" id="ARBA00023445"/>
    </source>
</evidence>
<sequence length="345" mass="38301">MTQPVVLVTGATGFIAQHVVDKLLARGYSVIGTGRTKEKYSIVIKNFKEKYPEGKLSFAIVPEIGADDAFDDVLKEHPEVKYVIHMASPIDFIPDSPLKEYYLDAAVNGTLNILKAIKKFAPNVTNVVLTSSFVSIMQQDPSIVLTNDMWNPITWDYVSNPHEAYAASKKFAELAARDFIASEKPNYKFATVNPALVVGPQVFDSSVNKVLNISNRFVLNVVQSADINSKDPQDQLPVVGIDVRDTAEFHILPLEIEALSDERILIANEPIIGQRVFNILNDNFPQLKGKIAVGDYDSAGELVERLCPKQDISNIINKIPGGYKFVTLEKSLVDTFKQYLAKEEI</sequence>
<evidence type="ECO:0000256" key="1">
    <source>
        <dbReference type="ARBA" id="ARBA00023002"/>
    </source>
</evidence>
<comment type="caution">
    <text evidence="4">The sequence shown here is derived from an EMBL/GenBank/DDBJ whole genome shotgun (WGS) entry which is preliminary data.</text>
</comment>
<evidence type="ECO:0000313" key="5">
    <source>
        <dbReference type="Proteomes" id="UP000697127"/>
    </source>
</evidence>
<feature type="domain" description="NAD-dependent epimerase/dehydratase" evidence="3">
    <location>
        <begin position="6"/>
        <end position="213"/>
    </location>
</feature>
<dbReference type="PANTHER" id="PTHR10366">
    <property type="entry name" value="NAD DEPENDENT EPIMERASE/DEHYDRATASE"/>
    <property type="match status" value="1"/>
</dbReference>
<gene>
    <name evidence="4" type="ORF">C6P40_004045</name>
</gene>
<dbReference type="Proteomes" id="UP000697127">
    <property type="component" value="Unassembled WGS sequence"/>
</dbReference>
<name>A0A9P7BIJ4_9ASCO</name>
<dbReference type="Pfam" id="PF01370">
    <property type="entry name" value="Epimerase"/>
    <property type="match status" value="1"/>
</dbReference>
<dbReference type="AlphaFoldDB" id="A0A9P7BIJ4"/>
<comment type="similarity">
    <text evidence="2">Belongs to the NAD(P)-dependent epimerase/dehydratase family. Dihydroflavonol-4-reductase subfamily.</text>
</comment>
<accession>A0A9P7BIJ4</accession>
<protein>
    <recommendedName>
        <fullName evidence="3">NAD-dependent epimerase/dehydratase domain-containing protein</fullName>
    </recommendedName>
</protein>
<evidence type="ECO:0000259" key="3">
    <source>
        <dbReference type="Pfam" id="PF01370"/>
    </source>
</evidence>
<dbReference type="GO" id="GO:0016616">
    <property type="term" value="F:oxidoreductase activity, acting on the CH-OH group of donors, NAD or NADP as acceptor"/>
    <property type="evidence" value="ECO:0007669"/>
    <property type="project" value="TreeGrafter"/>
</dbReference>
<keyword evidence="5" id="KW-1185">Reference proteome</keyword>